<protein>
    <submittedName>
        <fullName evidence="9">MFS transporter</fullName>
    </submittedName>
</protein>
<dbReference type="Proteomes" id="UP001330812">
    <property type="component" value="Chromosome"/>
</dbReference>
<keyword evidence="6 7" id="KW-0472">Membrane</keyword>
<evidence type="ECO:0000313" key="9">
    <source>
        <dbReference type="EMBL" id="WSE27196.1"/>
    </source>
</evidence>
<keyword evidence="10" id="KW-1185">Reference proteome</keyword>
<feature type="transmembrane region" description="Helical" evidence="7">
    <location>
        <begin position="354"/>
        <end position="375"/>
    </location>
</feature>
<dbReference type="InterPro" id="IPR050171">
    <property type="entry name" value="MFS_Transporters"/>
</dbReference>
<feature type="transmembrane region" description="Helical" evidence="7">
    <location>
        <begin position="29"/>
        <end position="51"/>
    </location>
</feature>
<feature type="transmembrane region" description="Helical" evidence="7">
    <location>
        <begin position="199"/>
        <end position="229"/>
    </location>
</feature>
<evidence type="ECO:0000256" key="2">
    <source>
        <dbReference type="ARBA" id="ARBA00022448"/>
    </source>
</evidence>
<name>A0ABZ1HYJ1_9PSEU</name>
<accession>A0ABZ1HYJ1</accession>
<evidence type="ECO:0000256" key="1">
    <source>
        <dbReference type="ARBA" id="ARBA00004651"/>
    </source>
</evidence>
<evidence type="ECO:0000256" key="5">
    <source>
        <dbReference type="ARBA" id="ARBA00022989"/>
    </source>
</evidence>
<gene>
    <name evidence="9" type="ORF">VSH64_30555</name>
</gene>
<feature type="transmembrane region" description="Helical" evidence="7">
    <location>
        <begin position="324"/>
        <end position="348"/>
    </location>
</feature>
<evidence type="ECO:0000256" key="4">
    <source>
        <dbReference type="ARBA" id="ARBA00022692"/>
    </source>
</evidence>
<dbReference type="InterPro" id="IPR020846">
    <property type="entry name" value="MFS_dom"/>
</dbReference>
<dbReference type="Pfam" id="PF07690">
    <property type="entry name" value="MFS_1"/>
    <property type="match status" value="1"/>
</dbReference>
<dbReference type="InterPro" id="IPR011701">
    <property type="entry name" value="MFS"/>
</dbReference>
<reference evidence="9 10" key="1">
    <citation type="journal article" date="2015" name="Int. J. Syst. Evol. Microbiol.">
        <title>Amycolatopsis rhabdoformis sp. nov., an actinomycete isolated from a tropical forest soil.</title>
        <authorList>
            <person name="Souza W.R."/>
            <person name="Silva R.E."/>
            <person name="Goodfellow M."/>
            <person name="Busarakam K."/>
            <person name="Figueiro F.S."/>
            <person name="Ferreira D."/>
            <person name="Rodrigues-Filho E."/>
            <person name="Moraes L.A.B."/>
            <person name="Zucchi T.D."/>
        </authorList>
    </citation>
    <scope>NUCLEOTIDE SEQUENCE [LARGE SCALE GENOMIC DNA]</scope>
    <source>
        <strain evidence="9 10">NCIMB 14900</strain>
    </source>
</reference>
<keyword evidence="3" id="KW-1003">Cell membrane</keyword>
<dbReference type="PANTHER" id="PTHR23517">
    <property type="entry name" value="RESISTANCE PROTEIN MDTM, PUTATIVE-RELATED-RELATED"/>
    <property type="match status" value="1"/>
</dbReference>
<dbReference type="PROSITE" id="PS50850">
    <property type="entry name" value="MFS"/>
    <property type="match status" value="1"/>
</dbReference>
<evidence type="ECO:0000256" key="3">
    <source>
        <dbReference type="ARBA" id="ARBA00022475"/>
    </source>
</evidence>
<keyword evidence="5 7" id="KW-1133">Transmembrane helix</keyword>
<sequence length="384" mass="38623">MATAMVLILVAAGSPTPLLPIYEREWGFAPWLLTLAFGVYAIALLLTILVIGSLSDHVGRRPLMIAALGGDLVAMLVFLFSPSIEWLIVGRVVQGLATGAASSAISAAVVELAPERHKKLGAQVAGMAPIAGLAVGALFAGLVAQFAAHATATVWLVLAIVMAAGTVFTLFVPETSSRKPGALASLTPRLSVPAQVRGLFAATVAGTVATFLTMALFLGLVPIVLAAVFGVTGPIFGALAAFIAFGLGTLVSAGAGAVAPHRLRLLGSAGLTVGAILFIASVGTGALALFWASAVLCGAGMGASFTGTTRGLVPEVKPHERAGLFAAVYLVAYLSMGVSSIVAGLVVGPVSVRAMAAGFGVVTALVALAGALTSAGHRRTRQIR</sequence>
<feature type="transmembrane region" description="Helical" evidence="7">
    <location>
        <begin position="235"/>
        <end position="258"/>
    </location>
</feature>
<evidence type="ECO:0000313" key="10">
    <source>
        <dbReference type="Proteomes" id="UP001330812"/>
    </source>
</evidence>
<evidence type="ECO:0000256" key="7">
    <source>
        <dbReference type="SAM" id="Phobius"/>
    </source>
</evidence>
<keyword evidence="4 7" id="KW-0812">Transmembrane</keyword>
<dbReference type="SUPFAM" id="SSF103473">
    <property type="entry name" value="MFS general substrate transporter"/>
    <property type="match status" value="1"/>
</dbReference>
<evidence type="ECO:0000256" key="6">
    <source>
        <dbReference type="ARBA" id="ARBA00023136"/>
    </source>
</evidence>
<evidence type="ECO:0000259" key="8">
    <source>
        <dbReference type="PROSITE" id="PS50850"/>
    </source>
</evidence>
<feature type="transmembrane region" description="Helical" evidence="7">
    <location>
        <begin position="92"/>
        <end position="112"/>
    </location>
</feature>
<dbReference type="PANTHER" id="PTHR23517:SF13">
    <property type="entry name" value="MAJOR FACILITATOR SUPERFAMILY MFS_1"/>
    <property type="match status" value="1"/>
</dbReference>
<comment type="subcellular location">
    <subcellularLocation>
        <location evidence="1">Cell membrane</location>
        <topology evidence="1">Multi-pass membrane protein</topology>
    </subcellularLocation>
</comment>
<feature type="domain" description="Major facilitator superfamily (MFS) profile" evidence="8">
    <location>
        <begin position="1"/>
        <end position="381"/>
    </location>
</feature>
<dbReference type="RefSeq" id="WP_326566206.1">
    <property type="nucleotide sequence ID" value="NZ_CP142149.1"/>
</dbReference>
<keyword evidence="2" id="KW-0813">Transport</keyword>
<feature type="transmembrane region" description="Helical" evidence="7">
    <location>
        <begin position="63"/>
        <end position="80"/>
    </location>
</feature>
<feature type="transmembrane region" description="Helical" evidence="7">
    <location>
        <begin position="154"/>
        <end position="172"/>
    </location>
</feature>
<feature type="transmembrane region" description="Helical" evidence="7">
    <location>
        <begin position="124"/>
        <end position="148"/>
    </location>
</feature>
<proteinExistence type="predicted"/>
<dbReference type="InterPro" id="IPR036259">
    <property type="entry name" value="MFS_trans_sf"/>
</dbReference>
<dbReference type="EMBL" id="CP142149">
    <property type="protein sequence ID" value="WSE27196.1"/>
    <property type="molecule type" value="Genomic_DNA"/>
</dbReference>
<dbReference type="Gene3D" id="1.20.1250.20">
    <property type="entry name" value="MFS general substrate transporter like domains"/>
    <property type="match status" value="1"/>
</dbReference>
<organism evidence="9 10">
    <name type="scientific">Amycolatopsis rhabdoformis</name>
    <dbReference type="NCBI Taxonomy" id="1448059"/>
    <lineage>
        <taxon>Bacteria</taxon>
        <taxon>Bacillati</taxon>
        <taxon>Actinomycetota</taxon>
        <taxon>Actinomycetes</taxon>
        <taxon>Pseudonocardiales</taxon>
        <taxon>Pseudonocardiaceae</taxon>
        <taxon>Amycolatopsis</taxon>
    </lineage>
</organism>